<dbReference type="RefSeq" id="XP_009030768.1">
    <property type="nucleotide sequence ID" value="XM_009032520.1"/>
</dbReference>
<evidence type="ECO:0000256" key="5">
    <source>
        <dbReference type="ARBA" id="ARBA00023136"/>
    </source>
</evidence>
<dbReference type="STRING" id="6412.T1FW62"/>
<dbReference type="SUPFAM" id="SSF48371">
    <property type="entry name" value="ARM repeat"/>
    <property type="match status" value="1"/>
</dbReference>
<dbReference type="GeneID" id="20213058"/>
<reference evidence="9" key="3">
    <citation type="submission" date="2015-06" db="UniProtKB">
        <authorList>
            <consortium name="EnsemblMetazoa"/>
        </authorList>
    </citation>
    <scope>IDENTIFICATION</scope>
</reference>
<evidence type="ECO:0000256" key="4">
    <source>
        <dbReference type="ARBA" id="ARBA00022927"/>
    </source>
</evidence>
<dbReference type="InterPro" id="IPR002553">
    <property type="entry name" value="Clathrin/coatomer_adapt-like_N"/>
</dbReference>
<sequence>MHIGSAWLGSAWNQMLSKQYSRFNQPTRKFRRRSFDDFNLVRFIRLKLPEEFIVDDQNGCDVTLRSFIRWQRMHALLGLKLPKEFIVEDVRLLSGQIHSIDACQMMVGAMELVTLTLDGIDTSQYFPDVIAHLTNSDLIIKKLVCWYISRTTTNVDNALLVVNSLTQNCNDPNPLVRCLAIKTFTSMQHVLISEYAMPLVINCLNDENVFVRRASILGCAKICRINPSLFSQFQTDVIQQLQTLLLDSDIIVVYNALSVLNEILSKQWDGASGNEDGEEKNTDGLVVSKGLATFLVSKLETFSDVHKPTILSVILRYDFKDPQETLQFMNALDRYFKADQHIPACVTSAVTSAFVAMVTSQLPHLKTQVLRRSSDCLLGHLKSDKYVITWSLFRFIEDFVANNAEIFSGSYKLFMCTNSDPEYLKVQKLKMLSSLTTSSNFSEIHKNMMNVHKKTSNTDIHVAVIKSLSAISQRKHFKYTCLKTILNLIKTKPQIRETSVMLVELLKHDILTYVREVSAGGKNTEENIGASSKSLKCSRTSRNLDSRAFLFNLIKLSLDSLGREGLSEEAVIRSLSFLGDVAMKKVAELCSADQIISDPSTDDASASLLGDRSDGENGDTTKKTEKTKNGDDNNDVRAINNDPLCSVDNTLDDDDDDDGGRENNDESNNNFNNNDVDIRDANGDDDDDVDGDDDNSCDNVSNDNDLFAGIRQQPLNNYKTAHLNKLKFTSSTSHNDDDDDDDDGDDDDDYDKKCNRVKTDIDRVNGLLNEIVNDIPYRLEAFLKNIEKLIYPKISRAINNDSIICNKAKFTYNCDNYNGESNVNYANVLSALLTTFSRLFTAEPAVYQHMLGRTLEICKDFGHVDLRFKSDLYYCLLRIGVGKLKEMLNS</sequence>
<dbReference type="KEGG" id="hro:HELRODRAFT_194538"/>
<dbReference type="GO" id="GO:0030117">
    <property type="term" value="C:membrane coat"/>
    <property type="evidence" value="ECO:0007669"/>
    <property type="project" value="InterPro"/>
</dbReference>
<dbReference type="CTD" id="20213058"/>
<feature type="compositionally biased region" description="Acidic residues" evidence="6">
    <location>
        <begin position="736"/>
        <end position="749"/>
    </location>
</feature>
<reference evidence="10" key="1">
    <citation type="submission" date="2012-12" db="EMBL/GenBank/DDBJ databases">
        <authorList>
            <person name="Hellsten U."/>
            <person name="Grimwood J."/>
            <person name="Chapman J.A."/>
            <person name="Shapiro H."/>
            <person name="Aerts A."/>
            <person name="Otillar R.P."/>
            <person name="Terry A.Y."/>
            <person name="Boore J.L."/>
            <person name="Simakov O."/>
            <person name="Marletaz F."/>
            <person name="Cho S.-J."/>
            <person name="Edsinger-Gonzales E."/>
            <person name="Havlak P."/>
            <person name="Kuo D.-H."/>
            <person name="Larsson T."/>
            <person name="Lv J."/>
            <person name="Arendt D."/>
            <person name="Savage R."/>
            <person name="Osoegawa K."/>
            <person name="de Jong P."/>
            <person name="Lindberg D.R."/>
            <person name="Seaver E.C."/>
            <person name="Weisblat D.A."/>
            <person name="Putnam N.H."/>
            <person name="Grigoriev I.V."/>
            <person name="Rokhsar D.S."/>
        </authorList>
    </citation>
    <scope>NUCLEOTIDE SEQUENCE</scope>
</reference>
<dbReference type="Proteomes" id="UP000015101">
    <property type="component" value="Unassembled WGS sequence"/>
</dbReference>
<evidence type="ECO:0000256" key="2">
    <source>
        <dbReference type="ARBA" id="ARBA00006613"/>
    </source>
</evidence>
<feature type="compositionally biased region" description="Basic and acidic residues" evidence="6">
    <location>
        <begin position="611"/>
        <end position="635"/>
    </location>
</feature>
<feature type="compositionally biased region" description="Acidic residues" evidence="6">
    <location>
        <begin position="650"/>
        <end position="659"/>
    </location>
</feature>
<dbReference type="GO" id="GO:0006886">
    <property type="term" value="P:intracellular protein transport"/>
    <property type="evidence" value="ECO:0007669"/>
    <property type="project" value="InterPro"/>
</dbReference>
<dbReference type="InterPro" id="IPR016024">
    <property type="entry name" value="ARM-type_fold"/>
</dbReference>
<feature type="domain" description="Clathrin/coatomer adaptor adaptin-like N-terminal" evidence="7">
    <location>
        <begin position="112"/>
        <end position="492"/>
    </location>
</feature>
<organism evidence="9 10">
    <name type="scientific">Helobdella robusta</name>
    <name type="common">Californian leech</name>
    <dbReference type="NCBI Taxonomy" id="6412"/>
    <lineage>
        <taxon>Eukaryota</taxon>
        <taxon>Metazoa</taxon>
        <taxon>Spiralia</taxon>
        <taxon>Lophotrochozoa</taxon>
        <taxon>Annelida</taxon>
        <taxon>Clitellata</taxon>
        <taxon>Hirudinea</taxon>
        <taxon>Rhynchobdellida</taxon>
        <taxon>Glossiphoniidae</taxon>
        <taxon>Helobdella</taxon>
    </lineage>
</organism>
<dbReference type="PANTHER" id="PTHR11134">
    <property type="entry name" value="ADAPTOR COMPLEX SUBUNIT BETA FAMILY MEMBER"/>
    <property type="match status" value="1"/>
</dbReference>
<dbReference type="AlphaFoldDB" id="T1FW62"/>
<protein>
    <recommendedName>
        <fullName evidence="7">Clathrin/coatomer adaptor adaptin-like N-terminal domain-containing protein</fullName>
    </recommendedName>
</protein>
<keyword evidence="10" id="KW-1185">Reference proteome</keyword>
<dbReference type="EnsemblMetazoa" id="HelroT194538">
    <property type="protein sequence ID" value="HelroP194538"/>
    <property type="gene ID" value="HelroG194538"/>
</dbReference>
<dbReference type="GO" id="GO:0016192">
    <property type="term" value="P:vesicle-mediated transport"/>
    <property type="evidence" value="ECO:0000318"/>
    <property type="project" value="GO_Central"/>
</dbReference>
<evidence type="ECO:0000313" key="10">
    <source>
        <dbReference type="Proteomes" id="UP000015101"/>
    </source>
</evidence>
<dbReference type="OrthoDB" id="10254310at2759"/>
<comment type="similarity">
    <text evidence="2">Belongs to the adaptor complexes large subunit family.</text>
</comment>
<name>T1FW62_HELRO</name>
<dbReference type="eggNOG" id="KOG1061">
    <property type="taxonomic scope" value="Eukaryota"/>
</dbReference>
<gene>
    <name evidence="9" type="primary">20213058</name>
    <name evidence="8" type="ORF">HELRODRAFT_194538</name>
</gene>
<evidence type="ECO:0000313" key="8">
    <source>
        <dbReference type="EMBL" id="ESN91141.1"/>
    </source>
</evidence>
<evidence type="ECO:0000259" key="7">
    <source>
        <dbReference type="Pfam" id="PF01602"/>
    </source>
</evidence>
<dbReference type="InParanoid" id="T1FW62"/>
<accession>T1FW62</accession>
<comment type="subcellular location">
    <subcellularLocation>
        <location evidence="1">Endomembrane system</location>
    </subcellularLocation>
</comment>
<dbReference type="EMBL" id="AMQM01008044">
    <property type="status" value="NOT_ANNOTATED_CDS"/>
    <property type="molecule type" value="Genomic_DNA"/>
</dbReference>
<feature type="compositionally biased region" description="Acidic residues" evidence="6">
    <location>
        <begin position="683"/>
        <end position="696"/>
    </location>
</feature>
<keyword evidence="3" id="KW-0813">Transport</keyword>
<dbReference type="HOGENOM" id="CLU_324474_0_0_1"/>
<keyword evidence="4" id="KW-0653">Protein transport</keyword>
<feature type="compositionally biased region" description="Low complexity" evidence="6">
    <location>
        <begin position="666"/>
        <end position="675"/>
    </location>
</feature>
<evidence type="ECO:0000256" key="3">
    <source>
        <dbReference type="ARBA" id="ARBA00022448"/>
    </source>
</evidence>
<dbReference type="GO" id="GO:0012505">
    <property type="term" value="C:endomembrane system"/>
    <property type="evidence" value="ECO:0007669"/>
    <property type="project" value="UniProtKB-SubCell"/>
</dbReference>
<evidence type="ECO:0000313" key="9">
    <source>
        <dbReference type="EnsemblMetazoa" id="HelroP194538"/>
    </source>
</evidence>
<feature type="region of interest" description="Disordered" evidence="6">
    <location>
        <begin position="600"/>
        <end position="705"/>
    </location>
</feature>
<dbReference type="InterPro" id="IPR011989">
    <property type="entry name" value="ARM-like"/>
</dbReference>
<proteinExistence type="inferred from homology"/>
<dbReference type="Gene3D" id="1.25.10.10">
    <property type="entry name" value="Leucine-rich Repeat Variant"/>
    <property type="match status" value="1"/>
</dbReference>
<dbReference type="EMBL" id="AMQM01008043">
    <property type="status" value="NOT_ANNOTATED_CDS"/>
    <property type="molecule type" value="Genomic_DNA"/>
</dbReference>
<dbReference type="EMBL" id="KB097717">
    <property type="protein sequence ID" value="ESN91141.1"/>
    <property type="molecule type" value="Genomic_DNA"/>
</dbReference>
<evidence type="ECO:0000256" key="6">
    <source>
        <dbReference type="SAM" id="MobiDB-lite"/>
    </source>
</evidence>
<reference evidence="8 10" key="2">
    <citation type="journal article" date="2013" name="Nature">
        <title>Insights into bilaterian evolution from three spiralian genomes.</title>
        <authorList>
            <person name="Simakov O."/>
            <person name="Marletaz F."/>
            <person name="Cho S.J."/>
            <person name="Edsinger-Gonzales E."/>
            <person name="Havlak P."/>
            <person name="Hellsten U."/>
            <person name="Kuo D.H."/>
            <person name="Larsson T."/>
            <person name="Lv J."/>
            <person name="Arendt D."/>
            <person name="Savage R."/>
            <person name="Osoegawa K."/>
            <person name="de Jong P."/>
            <person name="Grimwood J."/>
            <person name="Chapman J.A."/>
            <person name="Shapiro H."/>
            <person name="Aerts A."/>
            <person name="Otillar R.P."/>
            <person name="Terry A.Y."/>
            <person name="Boore J.L."/>
            <person name="Grigoriev I.V."/>
            <person name="Lindberg D.R."/>
            <person name="Seaver E.C."/>
            <person name="Weisblat D.A."/>
            <person name="Putnam N.H."/>
            <person name="Rokhsar D.S."/>
        </authorList>
    </citation>
    <scope>NUCLEOTIDE SEQUENCE</scope>
</reference>
<evidence type="ECO:0000256" key="1">
    <source>
        <dbReference type="ARBA" id="ARBA00004308"/>
    </source>
</evidence>
<keyword evidence="5" id="KW-0472">Membrane</keyword>
<dbReference type="InterPro" id="IPR026739">
    <property type="entry name" value="AP_beta"/>
</dbReference>
<feature type="region of interest" description="Disordered" evidence="6">
    <location>
        <begin position="729"/>
        <end position="751"/>
    </location>
</feature>
<dbReference type="Pfam" id="PF01602">
    <property type="entry name" value="Adaptin_N"/>
    <property type="match status" value="1"/>
</dbReference>